<reference evidence="4" key="1">
    <citation type="journal article" date="2019" name="Int. J. Syst. Evol. Microbiol.">
        <title>The Global Catalogue of Microorganisms (GCM) 10K type strain sequencing project: providing services to taxonomists for standard genome sequencing and annotation.</title>
        <authorList>
            <consortium name="The Broad Institute Genomics Platform"/>
            <consortium name="The Broad Institute Genome Sequencing Center for Infectious Disease"/>
            <person name="Wu L."/>
            <person name="Ma J."/>
        </authorList>
    </citation>
    <scope>NUCLEOTIDE SEQUENCE [LARGE SCALE GENOMIC DNA]</scope>
    <source>
        <strain evidence="4">JCM 9933</strain>
    </source>
</reference>
<dbReference type="EMBL" id="BAAAFZ010000028">
    <property type="protein sequence ID" value="GAA0583698.1"/>
    <property type="molecule type" value="Genomic_DNA"/>
</dbReference>
<keyword evidence="2" id="KW-0378">Hydrolase</keyword>
<evidence type="ECO:0000256" key="2">
    <source>
        <dbReference type="ARBA" id="ARBA00022801"/>
    </source>
</evidence>
<protein>
    <submittedName>
        <fullName evidence="3">Thioesterase family protein</fullName>
    </submittedName>
</protein>
<evidence type="ECO:0000313" key="4">
    <source>
        <dbReference type="Proteomes" id="UP001501588"/>
    </source>
</evidence>
<dbReference type="PANTHER" id="PTHR31793">
    <property type="entry name" value="4-HYDROXYBENZOYL-COA THIOESTERASE FAMILY MEMBER"/>
    <property type="match status" value="1"/>
</dbReference>
<sequence length="148" mass="16516">MSGPKPRPGIRADYRLYLSLPTRWMDNDVYGHVNNVAYYSFFDTAVARFLLANGVLDLSSSTVVGLVVETACRYAAPIAFPDEVTCGLRCGRLGTSSIRYEIGIFRNEEDRAAAEGHFVHVYVERARQDRAVPLPAALRDAAQRFLML</sequence>
<dbReference type="Pfam" id="PF13279">
    <property type="entry name" value="4HBT_2"/>
    <property type="match status" value="1"/>
</dbReference>
<gene>
    <name evidence="3" type="ORF">GCM10009416_22650</name>
</gene>
<dbReference type="CDD" id="cd00586">
    <property type="entry name" value="4HBT"/>
    <property type="match status" value="1"/>
</dbReference>
<evidence type="ECO:0000256" key="1">
    <source>
        <dbReference type="ARBA" id="ARBA00005953"/>
    </source>
</evidence>
<evidence type="ECO:0000313" key="3">
    <source>
        <dbReference type="EMBL" id="GAA0583698.1"/>
    </source>
</evidence>
<dbReference type="Gene3D" id="3.10.129.10">
    <property type="entry name" value="Hotdog Thioesterase"/>
    <property type="match status" value="1"/>
</dbReference>
<accession>A0ABP3Q9Y1</accession>
<comment type="caution">
    <text evidence="3">The sequence shown here is derived from an EMBL/GenBank/DDBJ whole genome shotgun (WGS) entry which is preliminary data.</text>
</comment>
<dbReference type="Proteomes" id="UP001501588">
    <property type="component" value="Unassembled WGS sequence"/>
</dbReference>
<organism evidence="3 4">
    <name type="scientific">Craurococcus roseus</name>
    <dbReference type="NCBI Taxonomy" id="77585"/>
    <lineage>
        <taxon>Bacteria</taxon>
        <taxon>Pseudomonadati</taxon>
        <taxon>Pseudomonadota</taxon>
        <taxon>Alphaproteobacteria</taxon>
        <taxon>Acetobacterales</taxon>
        <taxon>Acetobacteraceae</taxon>
        <taxon>Craurococcus</taxon>
    </lineage>
</organism>
<proteinExistence type="inferred from homology"/>
<dbReference type="InterPro" id="IPR029069">
    <property type="entry name" value="HotDog_dom_sf"/>
</dbReference>
<dbReference type="RefSeq" id="WP_343895405.1">
    <property type="nucleotide sequence ID" value="NZ_BAAAFZ010000028.1"/>
</dbReference>
<dbReference type="SUPFAM" id="SSF54637">
    <property type="entry name" value="Thioesterase/thiol ester dehydrase-isomerase"/>
    <property type="match status" value="1"/>
</dbReference>
<name>A0ABP3Q9Y1_9PROT</name>
<dbReference type="PANTHER" id="PTHR31793:SF27">
    <property type="entry name" value="NOVEL THIOESTERASE SUPERFAMILY DOMAIN AND SAPOSIN A-TYPE DOMAIN CONTAINING PROTEIN (0610012H03RIK)"/>
    <property type="match status" value="1"/>
</dbReference>
<comment type="similarity">
    <text evidence="1">Belongs to the 4-hydroxybenzoyl-CoA thioesterase family.</text>
</comment>
<keyword evidence="4" id="KW-1185">Reference proteome</keyword>
<dbReference type="InterPro" id="IPR050563">
    <property type="entry name" value="4-hydroxybenzoyl-CoA_TE"/>
</dbReference>